<evidence type="ECO:0000256" key="1">
    <source>
        <dbReference type="SAM" id="Phobius"/>
    </source>
</evidence>
<dbReference type="Pfam" id="PF09697">
    <property type="entry name" value="Porph_ging"/>
    <property type="match status" value="1"/>
</dbReference>
<accession>A0A1Z8AM74</accession>
<dbReference type="Proteomes" id="UP000196102">
    <property type="component" value="Unassembled WGS sequence"/>
</dbReference>
<evidence type="ECO:0008006" key="4">
    <source>
        <dbReference type="Google" id="ProtNLM"/>
    </source>
</evidence>
<reference evidence="2 3" key="1">
    <citation type="journal article" date="2017" name="Proc. Natl. Acad. Sci. U.S.A.">
        <title>Simulation of Deepwater Horizon oil plume reveals substrate specialization within a complex community of hydrocarbon-degraders.</title>
        <authorList>
            <person name="Hu P."/>
            <person name="Dubinsky E.A."/>
            <person name="Probst A.J."/>
            <person name="Wang J."/>
            <person name="Sieber C.M.K."/>
            <person name="Tom L.M."/>
            <person name="Gardinali P."/>
            <person name="Banfield J.F."/>
            <person name="Atlas R.M."/>
            <person name="Andersen G.L."/>
        </authorList>
    </citation>
    <scope>NUCLEOTIDE SEQUENCE [LARGE SCALE GENOMIC DNA]</scope>
    <source>
        <strain evidence="2">35_9_T64</strain>
    </source>
</reference>
<keyword evidence="1" id="KW-1133">Transmembrane helix</keyword>
<feature type="transmembrane region" description="Helical" evidence="1">
    <location>
        <begin position="6"/>
        <end position="25"/>
    </location>
</feature>
<dbReference type="NCBIfam" id="TIGR01200">
    <property type="entry name" value="GLPGLI"/>
    <property type="match status" value="1"/>
</dbReference>
<keyword evidence="1" id="KW-0812">Transmembrane</keyword>
<dbReference type="RefSeq" id="WP_304016244.1">
    <property type="nucleotide sequence ID" value="NZ_CAJXYO010000025.1"/>
</dbReference>
<gene>
    <name evidence="2" type="ORF">A9Q93_11335</name>
</gene>
<keyword evidence="1" id="KW-0472">Membrane</keyword>
<sequence length="287" mass="33757">MNTMTTVLKIFIAAFMLLGIYFSGLKDQKKDFQVKSHAFLYKFDFKHYTNRPDLILTDYVLVNKRGDTTFTSFYNQMKRDSISSLRKMSSQERFDNRVNSLPYYIKTIKTKSTFTSKVADQNFKYVEQLKFKWNITDSIRKINSYTCQLATTKYAGRSWNVWFTKDIPMDVGPYKFKGLPGCIVEMEDSDNIFKYSLVAFKEKKVVRLEHFPSFTKKSLKVTTRKDFNTHQQAYQALSFDERMAYLSRGQAGLIQGEFKSEDGEVDFNSKSLDEMDDYQFIEIDHIE</sequence>
<evidence type="ECO:0000313" key="3">
    <source>
        <dbReference type="Proteomes" id="UP000196102"/>
    </source>
</evidence>
<comment type="caution">
    <text evidence="2">The sequence shown here is derived from an EMBL/GenBank/DDBJ whole genome shotgun (WGS) entry which is preliminary data.</text>
</comment>
<protein>
    <recommendedName>
        <fullName evidence="4">GLPGLI family protein</fullName>
    </recommendedName>
</protein>
<evidence type="ECO:0000313" key="2">
    <source>
        <dbReference type="EMBL" id="OUS11429.1"/>
    </source>
</evidence>
<name>A0A1Z8AM74_9FLAO</name>
<dbReference type="AlphaFoldDB" id="A0A1Z8AM74"/>
<dbReference type="EMBL" id="MAAX01000177">
    <property type="protein sequence ID" value="OUS11429.1"/>
    <property type="molecule type" value="Genomic_DNA"/>
</dbReference>
<organism evidence="2 3">
    <name type="scientific">Nonlabens dokdonensis</name>
    <dbReference type="NCBI Taxonomy" id="328515"/>
    <lineage>
        <taxon>Bacteria</taxon>
        <taxon>Pseudomonadati</taxon>
        <taxon>Bacteroidota</taxon>
        <taxon>Flavobacteriia</taxon>
        <taxon>Flavobacteriales</taxon>
        <taxon>Flavobacteriaceae</taxon>
        <taxon>Nonlabens</taxon>
    </lineage>
</organism>
<proteinExistence type="predicted"/>
<dbReference type="InterPro" id="IPR005901">
    <property type="entry name" value="GLPGLI"/>
</dbReference>